<protein>
    <submittedName>
        <fullName evidence="4">Hypothetical_protein</fullName>
    </submittedName>
</protein>
<keyword evidence="1" id="KW-0812">Transmembrane</keyword>
<evidence type="ECO:0000313" key="6">
    <source>
        <dbReference type="EMBL" id="CAL6097443.1"/>
    </source>
</evidence>
<evidence type="ECO:0000256" key="1">
    <source>
        <dbReference type="SAM" id="Phobius"/>
    </source>
</evidence>
<organism evidence="3">
    <name type="scientific">Hexamita inflata</name>
    <dbReference type="NCBI Taxonomy" id="28002"/>
    <lineage>
        <taxon>Eukaryota</taxon>
        <taxon>Metamonada</taxon>
        <taxon>Diplomonadida</taxon>
        <taxon>Hexamitidae</taxon>
        <taxon>Hexamitinae</taxon>
        <taxon>Hexamita</taxon>
    </lineage>
</organism>
<evidence type="ECO:0000313" key="2">
    <source>
        <dbReference type="EMBL" id="CAI9932147.1"/>
    </source>
</evidence>
<dbReference type="EMBL" id="CATOUU010000510">
    <property type="protein sequence ID" value="CAI9932147.1"/>
    <property type="molecule type" value="Genomic_DNA"/>
</dbReference>
<dbReference type="EMBL" id="CAXDID020000366">
    <property type="protein sequence ID" value="CAL6082617.1"/>
    <property type="molecule type" value="Genomic_DNA"/>
</dbReference>
<sequence>MLLFGFLEFTHYCRRCIKLTLQFSLHFCDLFFERLNFLSLHFALGITLVWVGQSGFFFVDVFSRLSLRFSAVCVDFFLVFVLWAFQKFSVLIQALQALL</sequence>
<keyword evidence="1" id="KW-0472">Membrane</keyword>
<reference evidence="4 7" key="2">
    <citation type="submission" date="2024-07" db="EMBL/GenBank/DDBJ databases">
        <authorList>
            <person name="Akdeniz Z."/>
        </authorList>
    </citation>
    <scope>NUCLEOTIDE SEQUENCE [LARGE SCALE GENOMIC DNA]</scope>
</reference>
<proteinExistence type="predicted"/>
<evidence type="ECO:0000313" key="4">
    <source>
        <dbReference type="EMBL" id="CAL6082617.1"/>
    </source>
</evidence>
<dbReference type="EMBL" id="CAXDID020000433">
    <property type="protein sequence ID" value="CAL6091053.1"/>
    <property type="molecule type" value="Genomic_DNA"/>
</dbReference>
<dbReference type="Proteomes" id="UP001642409">
    <property type="component" value="Unassembled WGS sequence"/>
</dbReference>
<name>A0AA86RDK1_9EUKA</name>
<gene>
    <name evidence="2" type="ORF">HINF_LOCUS19792</name>
    <name evidence="3" type="ORF">HINF_LOCUS58748</name>
    <name evidence="4" type="ORF">HINF_LOCUS61330</name>
    <name evidence="5" type="ORF">HINF_LOCUS65601</name>
    <name evidence="6" type="ORF">HINF_LOCUS68993</name>
</gene>
<evidence type="ECO:0000313" key="3">
    <source>
        <dbReference type="EMBL" id="CAI9971103.1"/>
    </source>
</evidence>
<comment type="caution">
    <text evidence="3">The sequence shown here is derived from an EMBL/GenBank/DDBJ whole genome shotgun (WGS) entry which is preliminary data.</text>
</comment>
<reference evidence="3" key="1">
    <citation type="submission" date="2023-06" db="EMBL/GenBank/DDBJ databases">
        <authorList>
            <person name="Kurt Z."/>
        </authorList>
    </citation>
    <scope>NUCLEOTIDE SEQUENCE</scope>
</reference>
<feature type="transmembrane region" description="Helical" evidence="1">
    <location>
        <begin position="37"/>
        <end position="59"/>
    </location>
</feature>
<feature type="transmembrane region" description="Helical" evidence="1">
    <location>
        <begin position="65"/>
        <end position="85"/>
    </location>
</feature>
<keyword evidence="1" id="KW-1133">Transmembrane helix</keyword>
<accession>A0AA86RDK1</accession>
<evidence type="ECO:0000313" key="7">
    <source>
        <dbReference type="Proteomes" id="UP001642409"/>
    </source>
</evidence>
<dbReference type="AlphaFoldDB" id="A0AA86RDK1"/>
<dbReference type="EMBL" id="CATOUU010001089">
    <property type="protein sequence ID" value="CAI9971103.1"/>
    <property type="molecule type" value="Genomic_DNA"/>
</dbReference>
<dbReference type="EMBL" id="CAXDID020000496">
    <property type="protein sequence ID" value="CAL6097443.1"/>
    <property type="molecule type" value="Genomic_DNA"/>
</dbReference>
<keyword evidence="7" id="KW-1185">Reference proteome</keyword>
<evidence type="ECO:0000313" key="5">
    <source>
        <dbReference type="EMBL" id="CAL6091053.1"/>
    </source>
</evidence>